<comment type="caution">
    <text evidence="1">The sequence shown here is derived from an EMBL/GenBank/DDBJ whole genome shotgun (WGS) entry which is preliminary data.</text>
</comment>
<proteinExistence type="predicted"/>
<sequence length="104" mass="11827">MYILSTLEAISAACASLIIKENGVVILVDDKVLRGGRIIDATCRRGDINFIDISSYDLLPNFWYGLKLSIMSSTEFENNGYEATNFIRYSSLVQFLRSERRSEF</sequence>
<protein>
    <submittedName>
        <fullName evidence="1">Uncharacterized protein</fullName>
    </submittedName>
</protein>
<gene>
    <name evidence="1" type="ORF">C2G38_2191346</name>
</gene>
<dbReference type="AlphaFoldDB" id="A0A397V1N8"/>
<organism evidence="1 2">
    <name type="scientific">Gigaspora rosea</name>
    <dbReference type="NCBI Taxonomy" id="44941"/>
    <lineage>
        <taxon>Eukaryota</taxon>
        <taxon>Fungi</taxon>
        <taxon>Fungi incertae sedis</taxon>
        <taxon>Mucoromycota</taxon>
        <taxon>Glomeromycotina</taxon>
        <taxon>Glomeromycetes</taxon>
        <taxon>Diversisporales</taxon>
        <taxon>Gigasporaceae</taxon>
        <taxon>Gigaspora</taxon>
    </lineage>
</organism>
<dbReference type="EMBL" id="QKWP01000715">
    <property type="protein sequence ID" value="RIB15902.1"/>
    <property type="molecule type" value="Genomic_DNA"/>
</dbReference>
<accession>A0A397V1N8</accession>
<keyword evidence="2" id="KW-1185">Reference proteome</keyword>
<evidence type="ECO:0000313" key="2">
    <source>
        <dbReference type="Proteomes" id="UP000266673"/>
    </source>
</evidence>
<evidence type="ECO:0000313" key="1">
    <source>
        <dbReference type="EMBL" id="RIB15902.1"/>
    </source>
</evidence>
<reference evidence="1 2" key="1">
    <citation type="submission" date="2018-06" db="EMBL/GenBank/DDBJ databases">
        <title>Comparative genomics reveals the genomic features of Rhizophagus irregularis, R. cerebriforme, R. diaphanum and Gigaspora rosea, and their symbiotic lifestyle signature.</title>
        <authorList>
            <person name="Morin E."/>
            <person name="San Clemente H."/>
            <person name="Chen E.C.H."/>
            <person name="De La Providencia I."/>
            <person name="Hainaut M."/>
            <person name="Kuo A."/>
            <person name="Kohler A."/>
            <person name="Murat C."/>
            <person name="Tang N."/>
            <person name="Roy S."/>
            <person name="Loubradou J."/>
            <person name="Henrissat B."/>
            <person name="Grigoriev I.V."/>
            <person name="Corradi N."/>
            <person name="Roux C."/>
            <person name="Martin F.M."/>
        </authorList>
    </citation>
    <scope>NUCLEOTIDE SEQUENCE [LARGE SCALE GENOMIC DNA]</scope>
    <source>
        <strain evidence="1 2">DAOM 194757</strain>
    </source>
</reference>
<name>A0A397V1N8_9GLOM</name>
<dbReference type="Proteomes" id="UP000266673">
    <property type="component" value="Unassembled WGS sequence"/>
</dbReference>